<feature type="region of interest" description="Disordered" evidence="1">
    <location>
        <begin position="18"/>
        <end position="63"/>
    </location>
</feature>
<dbReference type="AlphaFoldDB" id="A0A5B7FN20"/>
<feature type="compositionally biased region" description="Basic residues" evidence="1">
    <location>
        <begin position="28"/>
        <end position="37"/>
    </location>
</feature>
<accession>A0A5B7FN20</accession>
<feature type="compositionally biased region" description="Basic and acidic residues" evidence="1">
    <location>
        <begin position="52"/>
        <end position="63"/>
    </location>
</feature>
<name>A0A5B7FN20_PORTR</name>
<feature type="region of interest" description="Disordered" evidence="1">
    <location>
        <begin position="89"/>
        <end position="110"/>
    </location>
</feature>
<protein>
    <submittedName>
        <fullName evidence="2">Uncharacterized protein</fullName>
    </submittedName>
</protein>
<organism evidence="2 3">
    <name type="scientific">Portunus trituberculatus</name>
    <name type="common">Swimming crab</name>
    <name type="synonym">Neptunus trituberculatus</name>
    <dbReference type="NCBI Taxonomy" id="210409"/>
    <lineage>
        <taxon>Eukaryota</taxon>
        <taxon>Metazoa</taxon>
        <taxon>Ecdysozoa</taxon>
        <taxon>Arthropoda</taxon>
        <taxon>Crustacea</taxon>
        <taxon>Multicrustacea</taxon>
        <taxon>Malacostraca</taxon>
        <taxon>Eumalacostraca</taxon>
        <taxon>Eucarida</taxon>
        <taxon>Decapoda</taxon>
        <taxon>Pleocyemata</taxon>
        <taxon>Brachyura</taxon>
        <taxon>Eubrachyura</taxon>
        <taxon>Portunoidea</taxon>
        <taxon>Portunidae</taxon>
        <taxon>Portuninae</taxon>
        <taxon>Portunus</taxon>
    </lineage>
</organism>
<sequence length="110" mass="11896">MVAMLSLRQDTKLFIPSVFSPNKAQGPRQRRRARRLSHCNPTEPSRGRVTKVHKEETKSRTSCEGDGLLGCVVPAAPLTPPLPFYEGHANAPKHTLGISLPIDSGDASPG</sequence>
<dbReference type="EMBL" id="VSRR010007174">
    <property type="protein sequence ID" value="MPC46378.1"/>
    <property type="molecule type" value="Genomic_DNA"/>
</dbReference>
<proteinExistence type="predicted"/>
<keyword evidence="3" id="KW-1185">Reference proteome</keyword>
<evidence type="ECO:0000256" key="1">
    <source>
        <dbReference type="SAM" id="MobiDB-lite"/>
    </source>
</evidence>
<evidence type="ECO:0000313" key="2">
    <source>
        <dbReference type="EMBL" id="MPC46378.1"/>
    </source>
</evidence>
<gene>
    <name evidence="2" type="ORF">E2C01_040098</name>
</gene>
<dbReference type="Proteomes" id="UP000324222">
    <property type="component" value="Unassembled WGS sequence"/>
</dbReference>
<reference evidence="2 3" key="1">
    <citation type="submission" date="2019-05" db="EMBL/GenBank/DDBJ databases">
        <title>Another draft genome of Portunus trituberculatus and its Hox gene families provides insights of decapod evolution.</title>
        <authorList>
            <person name="Jeong J.-H."/>
            <person name="Song I."/>
            <person name="Kim S."/>
            <person name="Choi T."/>
            <person name="Kim D."/>
            <person name="Ryu S."/>
            <person name="Kim W."/>
        </authorList>
    </citation>
    <scope>NUCLEOTIDE SEQUENCE [LARGE SCALE GENOMIC DNA]</scope>
    <source>
        <tissue evidence="2">Muscle</tissue>
    </source>
</reference>
<evidence type="ECO:0000313" key="3">
    <source>
        <dbReference type="Proteomes" id="UP000324222"/>
    </source>
</evidence>
<comment type="caution">
    <text evidence="2">The sequence shown here is derived from an EMBL/GenBank/DDBJ whole genome shotgun (WGS) entry which is preliminary data.</text>
</comment>